<comment type="caution">
    <text evidence="1">The sequence shown here is derived from an EMBL/GenBank/DDBJ whole genome shotgun (WGS) entry which is preliminary data.</text>
</comment>
<dbReference type="Proteomes" id="UP001336835">
    <property type="component" value="Unassembled WGS sequence"/>
</dbReference>
<name>A0ABU7I8N8_9SPHI</name>
<protein>
    <submittedName>
        <fullName evidence="1">Uncharacterized protein</fullName>
    </submittedName>
</protein>
<keyword evidence="2" id="KW-1185">Reference proteome</keyword>
<dbReference type="RefSeq" id="WP_330108145.1">
    <property type="nucleotide sequence ID" value="NZ_JAZDQT010000002.1"/>
</dbReference>
<dbReference type="EMBL" id="JAZDQT010000002">
    <property type="protein sequence ID" value="MEE1945825.1"/>
    <property type="molecule type" value="Genomic_DNA"/>
</dbReference>
<evidence type="ECO:0000313" key="1">
    <source>
        <dbReference type="EMBL" id="MEE1945825.1"/>
    </source>
</evidence>
<organism evidence="1 2">
    <name type="scientific">Pedobacter albus</name>
    <dbReference type="NCBI Taxonomy" id="3113905"/>
    <lineage>
        <taxon>Bacteria</taxon>
        <taxon>Pseudomonadati</taxon>
        <taxon>Bacteroidota</taxon>
        <taxon>Sphingobacteriia</taxon>
        <taxon>Sphingobacteriales</taxon>
        <taxon>Sphingobacteriaceae</taxon>
        <taxon>Pedobacter</taxon>
    </lineage>
</organism>
<sequence>MQIATYVIYELLIRIKELNPEVGDFVSCRKTDRGVYVQTTSGQITIPDSLYHKQFEDPTEISTADLLSLL</sequence>
<evidence type="ECO:0000313" key="2">
    <source>
        <dbReference type="Proteomes" id="UP001336835"/>
    </source>
</evidence>
<reference evidence="1 2" key="1">
    <citation type="submission" date="2024-01" db="EMBL/GenBank/DDBJ databases">
        <title>Pedobacter sp. nov., isolated from fresh soil.</title>
        <authorList>
            <person name="Le N.T.T."/>
        </authorList>
    </citation>
    <scope>NUCLEOTIDE SEQUENCE [LARGE SCALE GENOMIC DNA]</scope>
    <source>
        <strain evidence="1 2">KR3-3</strain>
    </source>
</reference>
<accession>A0ABU7I8N8</accession>
<proteinExistence type="predicted"/>
<gene>
    <name evidence="1" type="ORF">VRU48_11955</name>
</gene>